<keyword evidence="1" id="KW-0812">Transmembrane</keyword>
<comment type="caution">
    <text evidence="2">The sequence shown here is derived from an EMBL/GenBank/DDBJ whole genome shotgun (WGS) entry which is preliminary data.</text>
</comment>
<dbReference type="RefSeq" id="WP_253461132.1">
    <property type="nucleotide sequence ID" value="NZ_JBGFFX010000003.1"/>
</dbReference>
<keyword evidence="1" id="KW-1133">Transmembrane helix</keyword>
<protein>
    <submittedName>
        <fullName evidence="2">DUF1435 domain-containing protein</fullName>
    </submittedName>
</protein>
<evidence type="ECO:0000313" key="2">
    <source>
        <dbReference type="EMBL" id="MEY8770364.1"/>
    </source>
</evidence>
<keyword evidence="3" id="KW-1185">Reference proteome</keyword>
<evidence type="ECO:0000313" key="3">
    <source>
        <dbReference type="Proteomes" id="UP001565243"/>
    </source>
</evidence>
<feature type="transmembrane region" description="Helical" evidence="1">
    <location>
        <begin position="48"/>
        <end position="65"/>
    </location>
</feature>
<dbReference type="Pfam" id="PF07256">
    <property type="entry name" value="DUF1435"/>
    <property type="match status" value="1"/>
</dbReference>
<dbReference type="InterPro" id="IPR009885">
    <property type="entry name" value="DUF1435"/>
</dbReference>
<proteinExistence type="predicted"/>
<evidence type="ECO:0000256" key="1">
    <source>
        <dbReference type="SAM" id="Phobius"/>
    </source>
</evidence>
<reference evidence="2 3" key="1">
    <citation type="submission" date="2024-07" db="EMBL/GenBank/DDBJ databases">
        <authorList>
            <person name="Hebao G."/>
        </authorList>
    </citation>
    <scope>NUCLEOTIDE SEQUENCE [LARGE SCALE GENOMIC DNA]</scope>
    <source>
        <strain evidence="2 3">ACCC 02193</strain>
    </source>
</reference>
<gene>
    <name evidence="2" type="ORF">AB6T85_07990</name>
</gene>
<accession>A0ABV4E645</accession>
<keyword evidence="1" id="KW-0472">Membrane</keyword>
<feature type="transmembrane region" description="Helical" evidence="1">
    <location>
        <begin position="71"/>
        <end position="95"/>
    </location>
</feature>
<name>A0ABV4E645_9GAMM</name>
<feature type="transmembrane region" description="Helical" evidence="1">
    <location>
        <begin position="24"/>
        <end position="41"/>
    </location>
</feature>
<sequence>MQTAVKAACGTGGTGWMAGNKLESAWGALLPCAIMPLITLLNLSFNQWRLVMVAALLATVVMLYHKRLRHYLLLPSCLALAGGMIAISVNFGALIK</sequence>
<dbReference type="Proteomes" id="UP001565243">
    <property type="component" value="Unassembled WGS sequence"/>
</dbReference>
<dbReference type="EMBL" id="JBGFFX010000003">
    <property type="protein sequence ID" value="MEY8770364.1"/>
    <property type="molecule type" value="Genomic_DNA"/>
</dbReference>
<organism evidence="2 3">
    <name type="scientific">Erwinia aeris</name>
    <dbReference type="NCBI Taxonomy" id="3239803"/>
    <lineage>
        <taxon>Bacteria</taxon>
        <taxon>Pseudomonadati</taxon>
        <taxon>Pseudomonadota</taxon>
        <taxon>Gammaproteobacteria</taxon>
        <taxon>Enterobacterales</taxon>
        <taxon>Erwiniaceae</taxon>
        <taxon>Erwinia</taxon>
    </lineage>
</organism>